<protein>
    <submittedName>
        <fullName evidence="1">Uncharacterized protein</fullName>
    </submittedName>
</protein>
<evidence type="ECO:0000313" key="2">
    <source>
        <dbReference type="Proteomes" id="UP000217935"/>
    </source>
</evidence>
<dbReference type="AlphaFoldDB" id="A0A291GBV9"/>
<sequence length="105" mass="11824">MTDVSRKIVDSFAKAIADAGWFEAADYMRTGWFRNIIKSHMDADAERIAALDARVKAADEHLVAALEAIIEGYPRSDISHEDFRVQVTHWAEDAIAEYRKTEAPS</sequence>
<dbReference type="RefSeq" id="WP_096805613.1">
    <property type="nucleotide sequence ID" value="NZ_CP022196.1"/>
</dbReference>
<reference evidence="1 2" key="1">
    <citation type="submission" date="2017-06" db="EMBL/GenBank/DDBJ databases">
        <title>Celeribacter sp. TSPH2 complete genome sequence.</title>
        <authorList>
            <person name="Woo J.-H."/>
            <person name="Kim H.-S."/>
        </authorList>
    </citation>
    <scope>NUCLEOTIDE SEQUENCE [LARGE SCALE GENOMIC DNA]</scope>
    <source>
        <strain evidence="1 2">TSPH2</strain>
    </source>
</reference>
<proteinExistence type="predicted"/>
<evidence type="ECO:0000313" key="1">
    <source>
        <dbReference type="EMBL" id="ATG47628.1"/>
    </source>
</evidence>
<accession>A0A291GBV9</accession>
<name>A0A291GBV9_9RHOB</name>
<dbReference type="Proteomes" id="UP000217935">
    <property type="component" value="Chromosome"/>
</dbReference>
<dbReference type="KEGG" id="ceh:CEW89_08600"/>
<dbReference type="EMBL" id="CP022196">
    <property type="protein sequence ID" value="ATG47628.1"/>
    <property type="molecule type" value="Genomic_DNA"/>
</dbReference>
<gene>
    <name evidence="1" type="ORF">CEW89_08600</name>
</gene>
<dbReference type="OrthoDB" id="9970646at2"/>
<organism evidence="1 2">
    <name type="scientific">Celeribacter ethanolicus</name>
    <dbReference type="NCBI Taxonomy" id="1758178"/>
    <lineage>
        <taxon>Bacteria</taxon>
        <taxon>Pseudomonadati</taxon>
        <taxon>Pseudomonadota</taxon>
        <taxon>Alphaproteobacteria</taxon>
        <taxon>Rhodobacterales</taxon>
        <taxon>Roseobacteraceae</taxon>
        <taxon>Celeribacter</taxon>
    </lineage>
</organism>
<keyword evidence="2" id="KW-1185">Reference proteome</keyword>